<dbReference type="EMBL" id="JAFFZE010000030">
    <property type="protein sequence ID" value="MCT2587933.1"/>
    <property type="molecule type" value="Genomic_DNA"/>
</dbReference>
<evidence type="ECO:0000313" key="2">
    <source>
        <dbReference type="Proteomes" id="UP001156441"/>
    </source>
</evidence>
<reference evidence="1 2" key="1">
    <citation type="submission" date="2021-02" db="EMBL/GenBank/DDBJ databases">
        <title>Actinophytocola xerophila sp. nov., isolated from soil of cotton cropping field.</title>
        <authorList>
            <person name="Huang R."/>
            <person name="Chen X."/>
            <person name="Ge X."/>
            <person name="Liu W."/>
        </authorList>
    </citation>
    <scope>NUCLEOTIDE SEQUENCE [LARGE SCALE GENOMIC DNA]</scope>
    <source>
        <strain evidence="1 2">S1-96</strain>
    </source>
</reference>
<proteinExistence type="predicted"/>
<comment type="caution">
    <text evidence="1">The sequence shown here is derived from an EMBL/GenBank/DDBJ whole genome shotgun (WGS) entry which is preliminary data.</text>
</comment>
<keyword evidence="2" id="KW-1185">Reference proteome</keyword>
<accession>A0ABT2JJ70</accession>
<name>A0ABT2JJ70_9PSEU</name>
<organism evidence="1 2">
    <name type="scientific">Actinophytocola gossypii</name>
    <dbReference type="NCBI Taxonomy" id="2812003"/>
    <lineage>
        <taxon>Bacteria</taxon>
        <taxon>Bacillati</taxon>
        <taxon>Actinomycetota</taxon>
        <taxon>Actinomycetes</taxon>
        <taxon>Pseudonocardiales</taxon>
        <taxon>Pseudonocardiaceae</taxon>
    </lineage>
</organism>
<evidence type="ECO:0000313" key="1">
    <source>
        <dbReference type="EMBL" id="MCT2587933.1"/>
    </source>
</evidence>
<dbReference type="Proteomes" id="UP001156441">
    <property type="component" value="Unassembled WGS sequence"/>
</dbReference>
<gene>
    <name evidence="1" type="ORF">JT362_32950</name>
</gene>
<sequence length="75" mass="7645">MTRVLVTVASRTGSPGEITEVIGPRVAAVAILDGGLERRQPGDARDCGEISALAGHTADALLARQTPRPPSGGAR</sequence>
<protein>
    <submittedName>
        <fullName evidence="1">Uncharacterized protein</fullName>
    </submittedName>
</protein>
<dbReference type="RefSeq" id="WP_260195857.1">
    <property type="nucleotide sequence ID" value="NZ_JAFFZE010000030.1"/>
</dbReference>